<organism evidence="2 3">
    <name type="scientific">Ignelater luminosus</name>
    <name type="common">Cucubano</name>
    <name type="synonym">Pyrophorus luminosus</name>
    <dbReference type="NCBI Taxonomy" id="2038154"/>
    <lineage>
        <taxon>Eukaryota</taxon>
        <taxon>Metazoa</taxon>
        <taxon>Ecdysozoa</taxon>
        <taxon>Arthropoda</taxon>
        <taxon>Hexapoda</taxon>
        <taxon>Insecta</taxon>
        <taxon>Pterygota</taxon>
        <taxon>Neoptera</taxon>
        <taxon>Endopterygota</taxon>
        <taxon>Coleoptera</taxon>
        <taxon>Polyphaga</taxon>
        <taxon>Elateriformia</taxon>
        <taxon>Elateroidea</taxon>
        <taxon>Elateridae</taxon>
        <taxon>Agrypninae</taxon>
        <taxon>Pyrophorini</taxon>
        <taxon>Ignelater</taxon>
    </lineage>
</organism>
<evidence type="ECO:0000313" key="2">
    <source>
        <dbReference type="EMBL" id="KAF2890090.1"/>
    </source>
</evidence>
<dbReference type="Proteomes" id="UP000801492">
    <property type="component" value="Unassembled WGS sequence"/>
</dbReference>
<reference evidence="2" key="1">
    <citation type="submission" date="2019-08" db="EMBL/GenBank/DDBJ databases">
        <title>The genome of the North American firefly Photinus pyralis.</title>
        <authorList>
            <consortium name="Photinus pyralis genome working group"/>
            <person name="Fallon T.R."/>
            <person name="Sander Lower S.E."/>
            <person name="Weng J.-K."/>
        </authorList>
    </citation>
    <scope>NUCLEOTIDE SEQUENCE</scope>
    <source>
        <strain evidence="2">TRF0915ILg1</strain>
        <tissue evidence="2">Whole body</tissue>
    </source>
</reference>
<dbReference type="EMBL" id="VTPC01058465">
    <property type="protein sequence ID" value="KAF2890090.1"/>
    <property type="molecule type" value="Genomic_DNA"/>
</dbReference>
<name>A0A8K0CMH4_IGNLU</name>
<accession>A0A8K0CMH4</accession>
<feature type="region of interest" description="Disordered" evidence="1">
    <location>
        <begin position="60"/>
        <end position="86"/>
    </location>
</feature>
<evidence type="ECO:0000256" key="1">
    <source>
        <dbReference type="SAM" id="MobiDB-lite"/>
    </source>
</evidence>
<feature type="non-terminal residue" evidence="2">
    <location>
        <position position="1"/>
    </location>
</feature>
<proteinExistence type="predicted"/>
<evidence type="ECO:0000313" key="3">
    <source>
        <dbReference type="Proteomes" id="UP000801492"/>
    </source>
</evidence>
<comment type="caution">
    <text evidence="2">The sequence shown here is derived from an EMBL/GenBank/DDBJ whole genome shotgun (WGS) entry which is preliminary data.</text>
</comment>
<feature type="compositionally biased region" description="Basic residues" evidence="1">
    <location>
        <begin position="71"/>
        <end position="86"/>
    </location>
</feature>
<sequence>MFKKSKVNNRLENITKEATEEAIPFKKCKKEEAWWDEECRIETEKRNNLRIKAIHTRQPEVREAYKEQRAKVKKDKLTKKERIRSK</sequence>
<keyword evidence="3" id="KW-1185">Reference proteome</keyword>
<gene>
    <name evidence="2" type="ORF">ILUMI_16083</name>
</gene>
<protein>
    <submittedName>
        <fullName evidence="2">Uncharacterized protein</fullName>
    </submittedName>
</protein>
<dbReference type="AlphaFoldDB" id="A0A8K0CMH4"/>
<feature type="compositionally biased region" description="Basic and acidic residues" evidence="1">
    <location>
        <begin position="60"/>
        <end position="70"/>
    </location>
</feature>